<organism evidence="2 3">
    <name type="scientific">Pogonophryne albipinna</name>
    <dbReference type="NCBI Taxonomy" id="1090488"/>
    <lineage>
        <taxon>Eukaryota</taxon>
        <taxon>Metazoa</taxon>
        <taxon>Chordata</taxon>
        <taxon>Craniata</taxon>
        <taxon>Vertebrata</taxon>
        <taxon>Euteleostomi</taxon>
        <taxon>Actinopterygii</taxon>
        <taxon>Neopterygii</taxon>
        <taxon>Teleostei</taxon>
        <taxon>Neoteleostei</taxon>
        <taxon>Acanthomorphata</taxon>
        <taxon>Eupercaria</taxon>
        <taxon>Perciformes</taxon>
        <taxon>Notothenioidei</taxon>
        <taxon>Pogonophryne</taxon>
    </lineage>
</organism>
<feature type="non-terminal residue" evidence="2">
    <location>
        <position position="1"/>
    </location>
</feature>
<keyword evidence="1" id="KW-0732">Signal</keyword>
<gene>
    <name evidence="2" type="ORF">JOQ06_004948</name>
</gene>
<sequence>RALLRPLLLLPPLPLSWLRAGGSDDQRQQQEIRSERIPSIFTRNFSSFGFLAATFPPDSCGFLTPVFWLSSGQTARCHPGHGSPVRGLLVVIFAQEGHAQPERRRK</sequence>
<accession>A0AAD6FC30</accession>
<dbReference type="EMBL" id="JAPTMU010000017">
    <property type="protein sequence ID" value="KAJ4929339.1"/>
    <property type="molecule type" value="Genomic_DNA"/>
</dbReference>
<feature type="chain" id="PRO_5042297662" description="Secreted protein" evidence="1">
    <location>
        <begin position="19"/>
        <end position="106"/>
    </location>
</feature>
<reference evidence="2" key="1">
    <citation type="submission" date="2022-11" db="EMBL/GenBank/DDBJ databases">
        <title>Chromosome-level genome of Pogonophryne albipinna.</title>
        <authorList>
            <person name="Jo E."/>
        </authorList>
    </citation>
    <scope>NUCLEOTIDE SEQUENCE</scope>
    <source>
        <strain evidence="2">SGF0006</strain>
        <tissue evidence="2">Muscle</tissue>
    </source>
</reference>
<dbReference type="Proteomes" id="UP001219934">
    <property type="component" value="Unassembled WGS sequence"/>
</dbReference>
<evidence type="ECO:0000313" key="3">
    <source>
        <dbReference type="Proteomes" id="UP001219934"/>
    </source>
</evidence>
<dbReference type="AlphaFoldDB" id="A0AAD6FC30"/>
<name>A0AAD6FC30_9TELE</name>
<evidence type="ECO:0000256" key="1">
    <source>
        <dbReference type="SAM" id="SignalP"/>
    </source>
</evidence>
<proteinExistence type="predicted"/>
<protein>
    <recommendedName>
        <fullName evidence="4">Secreted protein</fullName>
    </recommendedName>
</protein>
<evidence type="ECO:0008006" key="4">
    <source>
        <dbReference type="Google" id="ProtNLM"/>
    </source>
</evidence>
<feature type="non-terminal residue" evidence="2">
    <location>
        <position position="106"/>
    </location>
</feature>
<comment type="caution">
    <text evidence="2">The sequence shown here is derived from an EMBL/GenBank/DDBJ whole genome shotgun (WGS) entry which is preliminary data.</text>
</comment>
<keyword evidence="3" id="KW-1185">Reference proteome</keyword>
<evidence type="ECO:0000313" key="2">
    <source>
        <dbReference type="EMBL" id="KAJ4929339.1"/>
    </source>
</evidence>
<feature type="signal peptide" evidence="1">
    <location>
        <begin position="1"/>
        <end position="18"/>
    </location>
</feature>